<dbReference type="SUPFAM" id="SSF53474">
    <property type="entry name" value="alpha/beta-Hydrolases"/>
    <property type="match status" value="1"/>
</dbReference>
<proteinExistence type="predicted"/>
<keyword evidence="4" id="KW-1185">Reference proteome</keyword>
<keyword evidence="1 3" id="KW-0378">Hydrolase</keyword>
<dbReference type="GO" id="GO:0016787">
    <property type="term" value="F:hydrolase activity"/>
    <property type="evidence" value="ECO:0007669"/>
    <property type="project" value="UniProtKB-KW"/>
</dbReference>
<dbReference type="EMBL" id="JABCJJ010000002">
    <property type="protein sequence ID" value="NMR18943.1"/>
    <property type="molecule type" value="Genomic_DNA"/>
</dbReference>
<dbReference type="AlphaFoldDB" id="A0A7Y0LX17"/>
<dbReference type="InterPro" id="IPR050300">
    <property type="entry name" value="GDXG_lipolytic_enzyme"/>
</dbReference>
<dbReference type="Gene3D" id="3.40.50.1820">
    <property type="entry name" value="alpha/beta hydrolase"/>
    <property type="match status" value="1"/>
</dbReference>
<dbReference type="PANTHER" id="PTHR48081:SF13">
    <property type="entry name" value="ALPHA_BETA HYDROLASE"/>
    <property type="match status" value="1"/>
</dbReference>
<evidence type="ECO:0000256" key="1">
    <source>
        <dbReference type="ARBA" id="ARBA00022801"/>
    </source>
</evidence>
<accession>A0A7Y0LX17</accession>
<dbReference type="Pfam" id="PF20434">
    <property type="entry name" value="BD-FAE"/>
    <property type="match status" value="1"/>
</dbReference>
<comment type="caution">
    <text evidence="3">The sequence shown here is derived from an EMBL/GenBank/DDBJ whole genome shotgun (WGS) entry which is preliminary data.</text>
</comment>
<dbReference type="InterPro" id="IPR029058">
    <property type="entry name" value="AB_hydrolase_fold"/>
</dbReference>
<sequence>MTAPTAAALDTPGTVAGAVSHRGITYAELRGFRPLLMDVHVPSSAAGPVPCVLWIHGGGWEAGDRRFTPANWPGDALFEALVASGLAVATADYRLSSEARFPAAVHDVKAALRFLRSHASVLSIAPDRIGVSGESAGGHLAAMLALTADDLRFEGDVGEPGPSTAVQAAALLYPVTDFFAELRIPAVAPERLPESPEVRFLGATPEQAPGVARTASPMSHAGASAPPTLLISGDQDAVVPLEQSERLHAALVAAGAPDVVLEVVPGADHCFEGVDPVPPLRTVVEFLADRLGA</sequence>
<reference evidence="3 4" key="1">
    <citation type="submission" date="2020-04" db="EMBL/GenBank/DDBJ databases">
        <title>Sequencing and Assembly of C. fimi.</title>
        <authorList>
            <person name="Ramsey A.R."/>
        </authorList>
    </citation>
    <scope>NUCLEOTIDE SEQUENCE [LARGE SCALE GENOMIC DNA]</scope>
    <source>
        <strain evidence="3 4">SB</strain>
    </source>
</reference>
<dbReference type="PANTHER" id="PTHR48081">
    <property type="entry name" value="AB HYDROLASE SUPERFAMILY PROTEIN C4A8.06C"/>
    <property type="match status" value="1"/>
</dbReference>
<feature type="domain" description="BD-FAE-like" evidence="2">
    <location>
        <begin position="37"/>
        <end position="251"/>
    </location>
</feature>
<gene>
    <name evidence="3" type="ORF">HIR71_01670</name>
</gene>
<evidence type="ECO:0000259" key="2">
    <source>
        <dbReference type="Pfam" id="PF20434"/>
    </source>
</evidence>
<dbReference type="RefSeq" id="WP_169322883.1">
    <property type="nucleotide sequence ID" value="NZ_JABCJJ010000002.1"/>
</dbReference>
<dbReference type="InterPro" id="IPR049492">
    <property type="entry name" value="BD-FAE-like_dom"/>
</dbReference>
<organism evidence="3 4">
    <name type="scientific">Cellulomonas fimi</name>
    <dbReference type="NCBI Taxonomy" id="1708"/>
    <lineage>
        <taxon>Bacteria</taxon>
        <taxon>Bacillati</taxon>
        <taxon>Actinomycetota</taxon>
        <taxon>Actinomycetes</taxon>
        <taxon>Micrococcales</taxon>
        <taxon>Cellulomonadaceae</taxon>
        <taxon>Cellulomonas</taxon>
    </lineage>
</organism>
<dbReference type="Proteomes" id="UP000562124">
    <property type="component" value="Unassembled WGS sequence"/>
</dbReference>
<name>A0A7Y0LX17_CELFI</name>
<evidence type="ECO:0000313" key="3">
    <source>
        <dbReference type="EMBL" id="NMR18943.1"/>
    </source>
</evidence>
<protein>
    <submittedName>
        <fullName evidence="3">Alpha/beta hydrolase</fullName>
    </submittedName>
</protein>
<evidence type="ECO:0000313" key="4">
    <source>
        <dbReference type="Proteomes" id="UP000562124"/>
    </source>
</evidence>